<feature type="region of interest" description="Disordered" evidence="1">
    <location>
        <begin position="248"/>
        <end position="282"/>
    </location>
</feature>
<reference evidence="3" key="1">
    <citation type="submission" date="2022-10" db="EMBL/GenBank/DDBJ databases">
        <title>Determination and structural analysis of whole genome sequence of Sarocladium strictum F4-1.</title>
        <authorList>
            <person name="Hu L."/>
            <person name="Jiang Y."/>
        </authorList>
    </citation>
    <scope>NUCLEOTIDE SEQUENCE</scope>
    <source>
        <strain evidence="3">F4-1</strain>
    </source>
</reference>
<dbReference type="AlphaFoldDB" id="A0AA39GQ26"/>
<dbReference type="Proteomes" id="UP001175261">
    <property type="component" value="Unassembled WGS sequence"/>
</dbReference>
<feature type="transmembrane region" description="Helical" evidence="2">
    <location>
        <begin position="288"/>
        <end position="310"/>
    </location>
</feature>
<sequence length="313" mass="33379">MPSTEYFGYLVTNFGPLTTTFTAAPSCETQNIALGEDIATPPVLWRSECDFPSLANDCMPSASKYDALYHSYKSGDLDHQGWVNYYSPASICPSGWETVGAASISSGTDSISKAGVFTTGGRPGPTDIPGGWPLLLSDVLLGALEEGEKVVWCCPRNHTVDANGVCLSAIGPWVPEDYPQFSTICNYGAVSQEVVTITSYDSTTWDPPLLSLDGDQEYTTFKETLTASVTNTQFQVMHSVAALALVNKDDGNNDDNDSKDDGDDSNHDDDNKDDTGSKGDDGDAAPSIHALALLPFTVVGLSFLAGMGLLMPW</sequence>
<keyword evidence="2" id="KW-1133">Transmembrane helix</keyword>
<organism evidence="3 4">
    <name type="scientific">Sarocladium strictum</name>
    <name type="common">Black bundle disease fungus</name>
    <name type="synonym">Acremonium strictum</name>
    <dbReference type="NCBI Taxonomy" id="5046"/>
    <lineage>
        <taxon>Eukaryota</taxon>
        <taxon>Fungi</taxon>
        <taxon>Dikarya</taxon>
        <taxon>Ascomycota</taxon>
        <taxon>Pezizomycotina</taxon>
        <taxon>Sordariomycetes</taxon>
        <taxon>Hypocreomycetidae</taxon>
        <taxon>Hypocreales</taxon>
        <taxon>Sarocladiaceae</taxon>
        <taxon>Sarocladium</taxon>
    </lineage>
</organism>
<proteinExistence type="predicted"/>
<gene>
    <name evidence="3" type="ORF">NLU13_3600</name>
</gene>
<feature type="compositionally biased region" description="Basic and acidic residues" evidence="1">
    <location>
        <begin position="264"/>
        <end position="281"/>
    </location>
</feature>
<evidence type="ECO:0000256" key="2">
    <source>
        <dbReference type="SAM" id="Phobius"/>
    </source>
</evidence>
<accession>A0AA39GQ26</accession>
<keyword evidence="2" id="KW-0812">Transmembrane</keyword>
<keyword evidence="4" id="KW-1185">Reference proteome</keyword>
<evidence type="ECO:0000256" key="1">
    <source>
        <dbReference type="SAM" id="MobiDB-lite"/>
    </source>
</evidence>
<comment type="caution">
    <text evidence="3">The sequence shown here is derived from an EMBL/GenBank/DDBJ whole genome shotgun (WGS) entry which is preliminary data.</text>
</comment>
<feature type="compositionally biased region" description="Acidic residues" evidence="1">
    <location>
        <begin position="252"/>
        <end position="263"/>
    </location>
</feature>
<protein>
    <submittedName>
        <fullName evidence="3">Uncharacterized protein</fullName>
    </submittedName>
</protein>
<evidence type="ECO:0000313" key="4">
    <source>
        <dbReference type="Proteomes" id="UP001175261"/>
    </source>
</evidence>
<keyword evidence="2" id="KW-0472">Membrane</keyword>
<name>A0AA39GQ26_SARSR</name>
<evidence type="ECO:0000313" key="3">
    <source>
        <dbReference type="EMBL" id="KAK0390027.1"/>
    </source>
</evidence>
<dbReference type="EMBL" id="JAPDFR010000002">
    <property type="protein sequence ID" value="KAK0390027.1"/>
    <property type="molecule type" value="Genomic_DNA"/>
</dbReference>